<dbReference type="OrthoDB" id="7251575at2"/>
<dbReference type="Gene3D" id="3.30.450.20">
    <property type="entry name" value="PAS domain"/>
    <property type="match status" value="1"/>
</dbReference>
<organism evidence="2 3">
    <name type="scientific">Nitrospirillum amazonense</name>
    <dbReference type="NCBI Taxonomy" id="28077"/>
    <lineage>
        <taxon>Bacteria</taxon>
        <taxon>Pseudomonadati</taxon>
        <taxon>Pseudomonadota</taxon>
        <taxon>Alphaproteobacteria</taxon>
        <taxon>Rhodospirillales</taxon>
        <taxon>Azospirillaceae</taxon>
        <taxon>Nitrospirillum</taxon>
    </lineage>
</organism>
<dbReference type="SUPFAM" id="SSF141868">
    <property type="entry name" value="EAL domain-like"/>
    <property type="match status" value="1"/>
</dbReference>
<dbReference type="SUPFAM" id="SSF55785">
    <property type="entry name" value="PYP-like sensor domain (PAS domain)"/>
    <property type="match status" value="1"/>
</dbReference>
<dbReference type="Pfam" id="PF00563">
    <property type="entry name" value="EAL"/>
    <property type="match status" value="1"/>
</dbReference>
<dbReference type="InterPro" id="IPR035919">
    <property type="entry name" value="EAL_sf"/>
</dbReference>
<dbReference type="CDD" id="cd01948">
    <property type="entry name" value="EAL"/>
    <property type="match status" value="1"/>
</dbReference>
<dbReference type="EMBL" id="VITR01000003">
    <property type="protein sequence ID" value="TWB44493.1"/>
    <property type="molecule type" value="Genomic_DNA"/>
</dbReference>
<evidence type="ECO:0000313" key="3">
    <source>
        <dbReference type="Proteomes" id="UP000315751"/>
    </source>
</evidence>
<keyword evidence="3" id="KW-1185">Reference proteome</keyword>
<proteinExistence type="predicted"/>
<name>A0A560HDL8_9PROT</name>
<evidence type="ECO:0000259" key="1">
    <source>
        <dbReference type="PROSITE" id="PS50883"/>
    </source>
</evidence>
<feature type="domain" description="EAL" evidence="1">
    <location>
        <begin position="291"/>
        <end position="536"/>
    </location>
</feature>
<gene>
    <name evidence="2" type="ORF">FBZ90_103401</name>
</gene>
<reference evidence="2 3" key="1">
    <citation type="submission" date="2019-06" db="EMBL/GenBank/DDBJ databases">
        <title>Genomic Encyclopedia of Type Strains, Phase IV (KMG-V): Genome sequencing to study the core and pangenomes of soil and plant-associated prokaryotes.</title>
        <authorList>
            <person name="Whitman W."/>
        </authorList>
    </citation>
    <scope>NUCLEOTIDE SEQUENCE [LARGE SCALE GENOMIC DNA]</scope>
    <source>
        <strain evidence="2 3">BR 11622</strain>
    </source>
</reference>
<dbReference type="AlphaFoldDB" id="A0A560HDL8"/>
<dbReference type="CDD" id="cd00130">
    <property type="entry name" value="PAS"/>
    <property type="match status" value="1"/>
</dbReference>
<dbReference type="InterPro" id="IPR043128">
    <property type="entry name" value="Rev_trsase/Diguanyl_cyclase"/>
</dbReference>
<dbReference type="InterPro" id="IPR000014">
    <property type="entry name" value="PAS"/>
</dbReference>
<protein>
    <submittedName>
        <fullName evidence="2">EAL domain-containing protein (Putative c-di-GMP-specific phosphodiesterase class I)</fullName>
    </submittedName>
</protein>
<sequence length="551" mass="60395">MKRTKRYLGFAFANADLLLEVDAQGIIHFATGACLALMGVADTDLLEQPLFGYLVPADQALVRRILVTLGENDRAPPRLIRLRHRDGGALPCTMAAYRMQDSPLLNITLSQIGSHEPPLAPPAAGDVDPQTQLLAPSAFTKAAMSTLASVDGGALASLTLVQMNNLREIRAHLTQDQDRQLMVEIGAVLRQYGGPEAVAGRLAEDRFGVMTPTDLADLITRDIAQLAQDLGLDQPLEVDAHTMDAKEQALSQADRGRLMLYALRRFAEDGIKGMEALSSSSSLVAEFARDAMGRLARLRGTLRDSRLALSFEPIHDLDSGRVHHFEVLCRINGERPGPCITFAEEVGIINDLDMAVCTMAMRELEAASPDISLAVNLSAASVSSDLFMQALLAQLSMRPKLAGRLLFEITETGRLDDLPRARTVLNGLRQRGFPVCLDDFGAGMASFTYVRALEFDYLKLDGSFVSRMCESQREESIVVSMLALCRGLKVAAIAEHVETAEQVLRLRTLGCAMGQGWFFSKGMPRPKRRDMDLTSLSRPSRWTPTVHDYTR</sequence>
<dbReference type="PANTHER" id="PTHR33121:SF79">
    <property type="entry name" value="CYCLIC DI-GMP PHOSPHODIESTERASE PDED-RELATED"/>
    <property type="match status" value="1"/>
</dbReference>
<dbReference type="InterPro" id="IPR001633">
    <property type="entry name" value="EAL_dom"/>
</dbReference>
<dbReference type="PROSITE" id="PS51257">
    <property type="entry name" value="PROKAR_LIPOPROTEIN"/>
    <property type="match status" value="1"/>
</dbReference>
<comment type="caution">
    <text evidence="2">The sequence shown here is derived from an EMBL/GenBank/DDBJ whole genome shotgun (WGS) entry which is preliminary data.</text>
</comment>
<dbReference type="Gene3D" id="3.30.70.270">
    <property type="match status" value="1"/>
</dbReference>
<dbReference type="InterPro" id="IPR050706">
    <property type="entry name" value="Cyclic-di-GMP_PDE-like"/>
</dbReference>
<evidence type="ECO:0000313" key="2">
    <source>
        <dbReference type="EMBL" id="TWB44493.1"/>
    </source>
</evidence>
<dbReference type="SMART" id="SM00052">
    <property type="entry name" value="EAL"/>
    <property type="match status" value="1"/>
</dbReference>
<dbReference type="RefSeq" id="WP_145730350.1">
    <property type="nucleotide sequence ID" value="NZ_VITR01000003.1"/>
</dbReference>
<dbReference type="PROSITE" id="PS50883">
    <property type="entry name" value="EAL"/>
    <property type="match status" value="1"/>
</dbReference>
<accession>A0A560HDL8</accession>
<dbReference type="SMART" id="SM00091">
    <property type="entry name" value="PAS"/>
    <property type="match status" value="1"/>
</dbReference>
<dbReference type="Proteomes" id="UP000315751">
    <property type="component" value="Unassembled WGS sequence"/>
</dbReference>
<dbReference type="GO" id="GO:0071111">
    <property type="term" value="F:cyclic-guanylate-specific phosphodiesterase activity"/>
    <property type="evidence" value="ECO:0007669"/>
    <property type="project" value="InterPro"/>
</dbReference>
<dbReference type="Gene3D" id="3.20.20.450">
    <property type="entry name" value="EAL domain"/>
    <property type="match status" value="1"/>
</dbReference>
<dbReference type="InterPro" id="IPR035965">
    <property type="entry name" value="PAS-like_dom_sf"/>
</dbReference>
<dbReference type="PANTHER" id="PTHR33121">
    <property type="entry name" value="CYCLIC DI-GMP PHOSPHODIESTERASE PDEF"/>
    <property type="match status" value="1"/>
</dbReference>